<keyword evidence="2" id="KW-1185">Reference proteome</keyword>
<proteinExistence type="predicted"/>
<evidence type="ECO:0000313" key="1">
    <source>
        <dbReference type="EMBL" id="KAI9905505.1"/>
    </source>
</evidence>
<dbReference type="EMBL" id="CM047588">
    <property type="protein sequence ID" value="KAI9905505.1"/>
    <property type="molecule type" value="Genomic_DNA"/>
</dbReference>
<comment type="caution">
    <text evidence="1">The sequence shown here is derived from an EMBL/GenBank/DDBJ whole genome shotgun (WGS) entry which is preliminary data.</text>
</comment>
<evidence type="ECO:0000313" key="2">
    <source>
        <dbReference type="Proteomes" id="UP001163321"/>
    </source>
</evidence>
<protein>
    <submittedName>
        <fullName evidence="1">Uncharacterized protein</fullName>
    </submittedName>
</protein>
<organism evidence="1 2">
    <name type="scientific">Peronosclerospora sorghi</name>
    <dbReference type="NCBI Taxonomy" id="230839"/>
    <lineage>
        <taxon>Eukaryota</taxon>
        <taxon>Sar</taxon>
        <taxon>Stramenopiles</taxon>
        <taxon>Oomycota</taxon>
        <taxon>Peronosporomycetes</taxon>
        <taxon>Peronosporales</taxon>
        <taxon>Peronosporaceae</taxon>
        <taxon>Peronosclerospora</taxon>
    </lineage>
</organism>
<gene>
    <name evidence="1" type="ORF">PsorP6_014106</name>
</gene>
<name>A0ACC0VGI0_9STRA</name>
<sequence length="245" mass="28376">MAEEYDDEQLGELEENDPETRSNETLDGELLAAVVEDYVFVQQEIADAEGRLGNPVRTGNRLKQVFEECEAERRAYEYDENAETEDEEEPEDQIARVGREKMELQELFKSNQYLLRQERERWDCETIVSTYSTLDNHPKVLQEAIPTRRKQKKQQFLLQFVFVNWDTVLVCHYTCVLTGTAASRYGNERGLFMWRHGGHCSRGSSCKRSLHESFACKGRYKRMSGAAVATSVADCDCYHPYEKDA</sequence>
<reference evidence="1 2" key="1">
    <citation type="journal article" date="2022" name="bioRxiv">
        <title>The genome of the oomycete Peronosclerospora sorghi, a cosmopolitan pathogen of maize and sorghum, is inflated with dispersed pseudogenes.</title>
        <authorList>
            <person name="Fletcher K."/>
            <person name="Martin F."/>
            <person name="Isakeit T."/>
            <person name="Cavanaugh K."/>
            <person name="Magill C."/>
            <person name="Michelmore R."/>
        </authorList>
    </citation>
    <scope>NUCLEOTIDE SEQUENCE [LARGE SCALE GENOMIC DNA]</scope>
    <source>
        <strain evidence="1">P6</strain>
    </source>
</reference>
<accession>A0ACC0VGI0</accession>
<dbReference type="Proteomes" id="UP001163321">
    <property type="component" value="Chromosome 9"/>
</dbReference>